<dbReference type="InterPro" id="IPR018392">
    <property type="entry name" value="LysM"/>
</dbReference>
<dbReference type="Gene3D" id="3.10.350.10">
    <property type="entry name" value="LysM domain"/>
    <property type="match status" value="2"/>
</dbReference>
<dbReference type="PANTHER" id="PTHR33734:SF22">
    <property type="entry name" value="MEMBRANE-BOUND LYTIC MUREIN TRANSGLYCOSYLASE D"/>
    <property type="match status" value="1"/>
</dbReference>
<dbReference type="PANTHER" id="PTHR33734">
    <property type="entry name" value="LYSM DOMAIN-CONTAINING GPI-ANCHORED PROTEIN 2"/>
    <property type="match status" value="1"/>
</dbReference>
<dbReference type="InterPro" id="IPR036779">
    <property type="entry name" value="LysM_dom_sf"/>
</dbReference>
<feature type="transmembrane region" description="Helical" evidence="2">
    <location>
        <begin position="20"/>
        <end position="48"/>
    </location>
</feature>
<dbReference type="PROSITE" id="PS51782">
    <property type="entry name" value="LYSM"/>
    <property type="match status" value="2"/>
</dbReference>
<dbReference type="AlphaFoldDB" id="A0A516TN30"/>
<accession>A0A516TN30</accession>
<feature type="domain" description="LysM" evidence="3">
    <location>
        <begin position="167"/>
        <end position="211"/>
    </location>
</feature>
<keyword evidence="2" id="KW-1133">Transmembrane helix</keyword>
<evidence type="ECO:0000313" key="4">
    <source>
        <dbReference type="EMBL" id="QDQ42650.1"/>
    </source>
</evidence>
<evidence type="ECO:0000259" key="3">
    <source>
        <dbReference type="PROSITE" id="PS51782"/>
    </source>
</evidence>
<dbReference type="KEGG" id="mkc:kam1_1428"/>
<dbReference type="EMBL" id="CP037899">
    <property type="protein sequence ID" value="QDQ42650.1"/>
    <property type="molecule type" value="Genomic_DNA"/>
</dbReference>
<feature type="compositionally biased region" description="Polar residues" evidence="1">
    <location>
        <begin position="59"/>
        <end position="83"/>
    </location>
</feature>
<feature type="region of interest" description="Disordered" evidence="1">
    <location>
        <begin position="203"/>
        <end position="239"/>
    </location>
</feature>
<reference evidence="5" key="1">
    <citation type="submission" date="2019-03" db="EMBL/GenBank/DDBJ databases">
        <title>Complete genome of Methylacidiphilum kamchatkense Kam1.</title>
        <authorList>
            <person name="Kruse T."/>
            <person name="Murarilal Ratnadevi C."/>
            <person name="Erikstad H.-A."/>
            <person name="Birkeland N.-K."/>
        </authorList>
    </citation>
    <scope>NUCLEOTIDE SEQUENCE [LARGE SCALE GENOMIC DNA]</scope>
    <source>
        <strain evidence="5">kam1</strain>
    </source>
</reference>
<dbReference type="CDD" id="cd00118">
    <property type="entry name" value="LysM"/>
    <property type="match status" value="2"/>
</dbReference>
<feature type="region of interest" description="Disordered" evidence="1">
    <location>
        <begin position="59"/>
        <end position="98"/>
    </location>
</feature>
<evidence type="ECO:0000313" key="5">
    <source>
        <dbReference type="Proteomes" id="UP000315925"/>
    </source>
</evidence>
<dbReference type="Pfam" id="PF01476">
    <property type="entry name" value="LysM"/>
    <property type="match status" value="2"/>
</dbReference>
<evidence type="ECO:0000256" key="2">
    <source>
        <dbReference type="SAM" id="Phobius"/>
    </source>
</evidence>
<gene>
    <name evidence="4" type="ORF">kam1_1428</name>
</gene>
<feature type="domain" description="LysM" evidence="3">
    <location>
        <begin position="103"/>
        <end position="146"/>
    </location>
</feature>
<dbReference type="RefSeq" id="WP_143958329.1">
    <property type="nucleotide sequence ID" value="NZ_CP037899.1"/>
</dbReference>
<sequence length="239" mass="26559">MSWNFRKYGRKKSKASKPSFGLKVIAVLILVLGIHLLVIGSVAVYYLLHSKGRVLSQHPGGSQNLNFQPPSQQKMQSENPESAPQNLQVPQQPQVRPPTREISVHIVKEGESLLSIARHYKVSVYELKKYNPSLGDTLVPGQKIRIPMAEEEMAEESMLLKEADGKRIYAVRQGDSLWKIARKFHLSVKDIVDANAIKDPTKLKIGQELVIPNPKEKEKDSSSPSSGSSSLQNAPPPPQ</sequence>
<evidence type="ECO:0000256" key="1">
    <source>
        <dbReference type="SAM" id="MobiDB-lite"/>
    </source>
</evidence>
<protein>
    <submittedName>
        <fullName evidence="4">LysM domain-containing protein</fullName>
    </submittedName>
</protein>
<keyword evidence="2" id="KW-0812">Transmembrane</keyword>
<dbReference type="SMART" id="SM00257">
    <property type="entry name" value="LysM"/>
    <property type="match status" value="2"/>
</dbReference>
<organism evidence="4 5">
    <name type="scientific">Methylacidiphilum kamchatkense Kam1</name>
    <dbReference type="NCBI Taxonomy" id="1202785"/>
    <lineage>
        <taxon>Bacteria</taxon>
        <taxon>Pseudomonadati</taxon>
        <taxon>Verrucomicrobiota</taxon>
        <taxon>Methylacidiphilae</taxon>
        <taxon>Methylacidiphilales</taxon>
        <taxon>Methylacidiphilaceae</taxon>
        <taxon>Methylacidiphilum (ex Ratnadevi et al. 2023)</taxon>
    </lineage>
</organism>
<keyword evidence="2" id="KW-0472">Membrane</keyword>
<feature type="compositionally biased region" description="Low complexity" evidence="1">
    <location>
        <begin position="84"/>
        <end position="94"/>
    </location>
</feature>
<dbReference type="STRING" id="1202785.A946_01330"/>
<dbReference type="GO" id="GO:0008932">
    <property type="term" value="F:lytic endotransglycosylase activity"/>
    <property type="evidence" value="ECO:0007669"/>
    <property type="project" value="TreeGrafter"/>
</dbReference>
<dbReference type="SUPFAM" id="SSF54106">
    <property type="entry name" value="LysM domain"/>
    <property type="match status" value="2"/>
</dbReference>
<proteinExistence type="predicted"/>
<dbReference type="Proteomes" id="UP000315925">
    <property type="component" value="Chromosome"/>
</dbReference>
<name>A0A516TN30_9BACT</name>